<keyword evidence="2" id="KW-0472">Membrane</keyword>
<feature type="compositionally biased region" description="Low complexity" evidence="1">
    <location>
        <begin position="205"/>
        <end position="226"/>
    </location>
</feature>
<feature type="chain" id="PRO_5040184935" evidence="3">
    <location>
        <begin position="28"/>
        <end position="345"/>
    </location>
</feature>
<keyword evidence="2" id="KW-1133">Transmembrane helix</keyword>
<proteinExistence type="predicted"/>
<dbReference type="Proteomes" id="UP000807353">
    <property type="component" value="Unassembled WGS sequence"/>
</dbReference>
<evidence type="ECO:0000256" key="2">
    <source>
        <dbReference type="SAM" id="Phobius"/>
    </source>
</evidence>
<accession>A0A9P5YBA6</accession>
<name>A0A9P5YBA6_9AGAR</name>
<feature type="region of interest" description="Disordered" evidence="1">
    <location>
        <begin position="119"/>
        <end position="236"/>
    </location>
</feature>
<evidence type="ECO:0000313" key="5">
    <source>
        <dbReference type="Proteomes" id="UP000807353"/>
    </source>
</evidence>
<dbReference type="EMBL" id="MU150253">
    <property type="protein sequence ID" value="KAF9464540.1"/>
    <property type="molecule type" value="Genomic_DNA"/>
</dbReference>
<reference evidence="4" key="1">
    <citation type="submission" date="2020-11" db="EMBL/GenBank/DDBJ databases">
        <authorList>
            <consortium name="DOE Joint Genome Institute"/>
            <person name="Ahrendt S."/>
            <person name="Riley R."/>
            <person name="Andreopoulos W."/>
            <person name="Labutti K."/>
            <person name="Pangilinan J."/>
            <person name="Ruiz-Duenas F.J."/>
            <person name="Barrasa J.M."/>
            <person name="Sanchez-Garcia M."/>
            <person name="Camarero S."/>
            <person name="Miyauchi S."/>
            <person name="Serrano A."/>
            <person name="Linde D."/>
            <person name="Babiker R."/>
            <person name="Drula E."/>
            <person name="Ayuso-Fernandez I."/>
            <person name="Pacheco R."/>
            <person name="Padilla G."/>
            <person name="Ferreira P."/>
            <person name="Barriuso J."/>
            <person name="Kellner H."/>
            <person name="Castanera R."/>
            <person name="Alfaro M."/>
            <person name="Ramirez L."/>
            <person name="Pisabarro A.G."/>
            <person name="Kuo A."/>
            <person name="Tritt A."/>
            <person name="Lipzen A."/>
            <person name="He G."/>
            <person name="Yan M."/>
            <person name="Ng V."/>
            <person name="Cullen D."/>
            <person name="Martin F."/>
            <person name="Rosso M.-N."/>
            <person name="Henrissat B."/>
            <person name="Hibbett D."/>
            <person name="Martinez A.T."/>
            <person name="Grigoriev I.V."/>
        </authorList>
    </citation>
    <scope>NUCLEOTIDE SEQUENCE</scope>
    <source>
        <strain evidence="4">CBS 247.69</strain>
    </source>
</reference>
<feature type="transmembrane region" description="Helical" evidence="2">
    <location>
        <begin position="238"/>
        <end position="262"/>
    </location>
</feature>
<feature type="compositionally biased region" description="Pro residues" evidence="1">
    <location>
        <begin position="129"/>
        <end position="144"/>
    </location>
</feature>
<keyword evidence="3" id="KW-0732">Signal</keyword>
<feature type="compositionally biased region" description="Low complexity" evidence="1">
    <location>
        <begin position="150"/>
        <end position="196"/>
    </location>
</feature>
<dbReference type="AlphaFoldDB" id="A0A9P5YBA6"/>
<evidence type="ECO:0000313" key="4">
    <source>
        <dbReference type="EMBL" id="KAF9464540.1"/>
    </source>
</evidence>
<evidence type="ECO:0000256" key="3">
    <source>
        <dbReference type="SAM" id="SignalP"/>
    </source>
</evidence>
<comment type="caution">
    <text evidence="4">The sequence shown here is derived from an EMBL/GenBank/DDBJ whole genome shotgun (WGS) entry which is preliminary data.</text>
</comment>
<protein>
    <submittedName>
        <fullName evidence="4">Uncharacterized protein</fullName>
    </submittedName>
</protein>
<organism evidence="4 5">
    <name type="scientific">Collybia nuda</name>
    <dbReference type="NCBI Taxonomy" id="64659"/>
    <lineage>
        <taxon>Eukaryota</taxon>
        <taxon>Fungi</taxon>
        <taxon>Dikarya</taxon>
        <taxon>Basidiomycota</taxon>
        <taxon>Agaricomycotina</taxon>
        <taxon>Agaricomycetes</taxon>
        <taxon>Agaricomycetidae</taxon>
        <taxon>Agaricales</taxon>
        <taxon>Tricholomatineae</taxon>
        <taxon>Clitocybaceae</taxon>
        <taxon>Collybia</taxon>
    </lineage>
</organism>
<keyword evidence="5" id="KW-1185">Reference proteome</keyword>
<evidence type="ECO:0000256" key="1">
    <source>
        <dbReference type="SAM" id="MobiDB-lite"/>
    </source>
</evidence>
<gene>
    <name evidence="4" type="ORF">BDZ94DRAFT_1297058</name>
</gene>
<feature type="signal peptide" evidence="3">
    <location>
        <begin position="1"/>
        <end position="27"/>
    </location>
</feature>
<sequence length="345" mass="36651">MVQHEAMRFNAGIIYLCLLVLPSPLLALVLEIPTRSPDGKKVYYTWTSGDRDPKTITLQISCGGFMPFPPSTGQVSILQASTTDRYHLSMKTSPVDCKLNALSEGRNIAQSPPFRKLEVSGTLQTSTIAPPPAPSPSAPSPGPTPGDSVGPSTPKPSTTTPGTTPPAVQVPSTSATSSKFSSQAAAAASSAEGGSSVPHENRGKSSQGTSTTPQVSSSTSTSTTRGSDSETPHRTPPLGAIIGGVIGGLALVALLFGFLYYWRHRARSAPSTAYRTDNDNGDYGPIDDTRRQMERFRSEVKNHNIPDGGTRVTEEDIALRRKRDIMDDLRFEAAAREGVKADQIV</sequence>
<keyword evidence="2" id="KW-0812">Transmembrane</keyword>